<keyword evidence="14" id="KW-0443">Lipid metabolism</keyword>
<dbReference type="GO" id="GO:0005886">
    <property type="term" value="C:plasma membrane"/>
    <property type="evidence" value="ECO:0007669"/>
    <property type="project" value="UniProtKB-SubCell"/>
</dbReference>
<accession>A0A1F6TII2</accession>
<dbReference type="PANTHER" id="PTHR46382">
    <property type="entry name" value="PHOSPHATIDATE CYTIDYLYLTRANSFERASE"/>
    <property type="match status" value="1"/>
</dbReference>
<dbReference type="EMBL" id="MFST01000031">
    <property type="protein sequence ID" value="OGI44922.1"/>
    <property type="molecule type" value="Genomic_DNA"/>
</dbReference>
<evidence type="ECO:0000256" key="9">
    <source>
        <dbReference type="ARBA" id="ARBA00022516"/>
    </source>
</evidence>
<dbReference type="UniPathway" id="UPA00557">
    <property type="reaction ID" value="UER00614"/>
</dbReference>
<evidence type="ECO:0000256" key="14">
    <source>
        <dbReference type="ARBA" id="ARBA00023098"/>
    </source>
</evidence>
<keyword evidence="12 18" id="KW-0548">Nucleotidyltransferase</keyword>
<evidence type="ECO:0000256" key="2">
    <source>
        <dbReference type="ARBA" id="ARBA00004651"/>
    </source>
</evidence>
<dbReference type="PROSITE" id="PS01315">
    <property type="entry name" value="CDS"/>
    <property type="match status" value="1"/>
</dbReference>
<name>A0A1F6TII2_9PROT</name>
<evidence type="ECO:0000256" key="13">
    <source>
        <dbReference type="ARBA" id="ARBA00022989"/>
    </source>
</evidence>
<evidence type="ECO:0000256" key="7">
    <source>
        <dbReference type="ARBA" id="ARBA00019373"/>
    </source>
</evidence>
<feature type="transmembrane region" description="Helical" evidence="19">
    <location>
        <begin position="56"/>
        <end position="73"/>
    </location>
</feature>
<feature type="transmembrane region" description="Helical" evidence="19">
    <location>
        <begin position="117"/>
        <end position="136"/>
    </location>
</feature>
<dbReference type="Proteomes" id="UP000179344">
    <property type="component" value="Unassembled WGS sequence"/>
</dbReference>
<evidence type="ECO:0000256" key="5">
    <source>
        <dbReference type="ARBA" id="ARBA00010185"/>
    </source>
</evidence>
<dbReference type="AlphaFoldDB" id="A0A1F6TII2"/>
<evidence type="ECO:0000256" key="10">
    <source>
        <dbReference type="ARBA" id="ARBA00022679"/>
    </source>
</evidence>
<evidence type="ECO:0000256" key="15">
    <source>
        <dbReference type="ARBA" id="ARBA00023136"/>
    </source>
</evidence>
<comment type="caution">
    <text evidence="20">The sequence shown here is derived from an EMBL/GenBank/DDBJ whole genome shotgun (WGS) entry which is preliminary data.</text>
</comment>
<keyword evidence="11 18" id="KW-0812">Transmembrane</keyword>
<evidence type="ECO:0000313" key="20">
    <source>
        <dbReference type="EMBL" id="OGI44922.1"/>
    </source>
</evidence>
<dbReference type="InterPro" id="IPR000374">
    <property type="entry name" value="PC_trans"/>
</dbReference>
<comment type="subcellular location">
    <subcellularLocation>
        <location evidence="2">Cell membrane</location>
        <topology evidence="2">Multi-pass membrane protein</topology>
    </subcellularLocation>
</comment>
<gene>
    <name evidence="20" type="ORF">A2V92_02295</name>
</gene>
<keyword evidence="17" id="KW-1208">Phospholipid metabolism</keyword>
<dbReference type="Pfam" id="PF01148">
    <property type="entry name" value="CTP_transf_1"/>
    <property type="match status" value="1"/>
</dbReference>
<keyword evidence="8" id="KW-1003">Cell membrane</keyword>
<dbReference type="PANTHER" id="PTHR46382:SF1">
    <property type="entry name" value="PHOSPHATIDATE CYTIDYLYLTRANSFERASE"/>
    <property type="match status" value="1"/>
</dbReference>
<comment type="similarity">
    <text evidence="5 18">Belongs to the CDS family.</text>
</comment>
<dbReference type="EC" id="2.7.7.41" evidence="6 18"/>
<feature type="transmembrane region" description="Helical" evidence="19">
    <location>
        <begin position="142"/>
        <end position="162"/>
    </location>
</feature>
<keyword evidence="9" id="KW-0444">Lipid biosynthesis</keyword>
<evidence type="ECO:0000256" key="3">
    <source>
        <dbReference type="ARBA" id="ARBA00005119"/>
    </source>
</evidence>
<comment type="pathway">
    <text evidence="4">Lipid metabolism.</text>
</comment>
<feature type="transmembrane region" description="Helical" evidence="19">
    <location>
        <begin position="29"/>
        <end position="49"/>
    </location>
</feature>
<feature type="transmembrane region" description="Helical" evidence="19">
    <location>
        <begin position="79"/>
        <end position="96"/>
    </location>
</feature>
<protein>
    <recommendedName>
        <fullName evidence="7 18">Phosphatidate cytidylyltransferase</fullName>
        <ecNumber evidence="6 18">2.7.7.41</ecNumber>
    </recommendedName>
</protein>
<comment type="pathway">
    <text evidence="3 18">Phospholipid metabolism; CDP-diacylglycerol biosynthesis; CDP-diacylglycerol from sn-glycerol 3-phosphate: step 3/3.</text>
</comment>
<proteinExistence type="inferred from homology"/>
<sequence length="277" mass="29173">MLRQRVLTALVLAASLVAALFYLSTPWLAALFGGAIAVGAWEWAALIGLARRGARLAYVAGLILVGGAVAAAALKAPQLIAPLLGVAVLWWLWALVELARGGGVHKTMFTTLPWKAVAGFMVLIPAWLTPLYLYTADPRRPAAVLFVMFLVWTADTAAYFAGHAFGKTKLAPDVSPGKTVEGLLGGLAAAVLFAYLCGVIVWNLDPAPLALWIALAAVVTLFAALGDLVESKLKRLAGVKDSGRLLPGHGGILDRIDAFTAAAPVFALGWLLWFGPR</sequence>
<comment type="catalytic activity">
    <reaction evidence="1 18">
        <text>a 1,2-diacyl-sn-glycero-3-phosphate + CTP + H(+) = a CDP-1,2-diacyl-sn-glycerol + diphosphate</text>
        <dbReference type="Rhea" id="RHEA:16229"/>
        <dbReference type="ChEBI" id="CHEBI:15378"/>
        <dbReference type="ChEBI" id="CHEBI:33019"/>
        <dbReference type="ChEBI" id="CHEBI:37563"/>
        <dbReference type="ChEBI" id="CHEBI:58332"/>
        <dbReference type="ChEBI" id="CHEBI:58608"/>
        <dbReference type="EC" id="2.7.7.41"/>
    </reaction>
</comment>
<evidence type="ECO:0000256" key="16">
    <source>
        <dbReference type="ARBA" id="ARBA00023209"/>
    </source>
</evidence>
<evidence type="ECO:0000256" key="6">
    <source>
        <dbReference type="ARBA" id="ARBA00012487"/>
    </source>
</evidence>
<evidence type="ECO:0000256" key="8">
    <source>
        <dbReference type="ARBA" id="ARBA00022475"/>
    </source>
</evidence>
<keyword evidence="10 18" id="KW-0808">Transferase</keyword>
<evidence type="ECO:0000256" key="18">
    <source>
        <dbReference type="RuleBase" id="RU003938"/>
    </source>
</evidence>
<feature type="transmembrane region" description="Helical" evidence="19">
    <location>
        <begin position="252"/>
        <end position="273"/>
    </location>
</feature>
<dbReference type="GO" id="GO:0016024">
    <property type="term" value="P:CDP-diacylglycerol biosynthetic process"/>
    <property type="evidence" value="ECO:0007669"/>
    <property type="project" value="UniProtKB-UniPathway"/>
</dbReference>
<evidence type="ECO:0000256" key="4">
    <source>
        <dbReference type="ARBA" id="ARBA00005189"/>
    </source>
</evidence>
<keyword evidence="13 19" id="KW-1133">Transmembrane helix</keyword>
<evidence type="ECO:0000256" key="1">
    <source>
        <dbReference type="ARBA" id="ARBA00001698"/>
    </source>
</evidence>
<evidence type="ECO:0000313" key="21">
    <source>
        <dbReference type="Proteomes" id="UP000179344"/>
    </source>
</evidence>
<feature type="transmembrane region" description="Helical" evidence="19">
    <location>
        <begin position="183"/>
        <end position="204"/>
    </location>
</feature>
<evidence type="ECO:0000256" key="17">
    <source>
        <dbReference type="ARBA" id="ARBA00023264"/>
    </source>
</evidence>
<organism evidence="20 21">
    <name type="scientific">Candidatus Muproteobacteria bacterium RBG_16_65_31</name>
    <dbReference type="NCBI Taxonomy" id="1817759"/>
    <lineage>
        <taxon>Bacteria</taxon>
        <taxon>Pseudomonadati</taxon>
        <taxon>Pseudomonadota</taxon>
        <taxon>Candidatus Muproteobacteria</taxon>
    </lineage>
</organism>
<evidence type="ECO:0000256" key="12">
    <source>
        <dbReference type="ARBA" id="ARBA00022695"/>
    </source>
</evidence>
<evidence type="ECO:0000256" key="19">
    <source>
        <dbReference type="SAM" id="Phobius"/>
    </source>
</evidence>
<keyword evidence="16" id="KW-0594">Phospholipid biosynthesis</keyword>
<evidence type="ECO:0000256" key="11">
    <source>
        <dbReference type="ARBA" id="ARBA00022692"/>
    </source>
</evidence>
<reference evidence="20 21" key="1">
    <citation type="journal article" date="2016" name="Nat. Commun.">
        <title>Thousands of microbial genomes shed light on interconnected biogeochemical processes in an aquifer system.</title>
        <authorList>
            <person name="Anantharaman K."/>
            <person name="Brown C.T."/>
            <person name="Hug L.A."/>
            <person name="Sharon I."/>
            <person name="Castelle C.J."/>
            <person name="Probst A.J."/>
            <person name="Thomas B.C."/>
            <person name="Singh A."/>
            <person name="Wilkins M.J."/>
            <person name="Karaoz U."/>
            <person name="Brodie E.L."/>
            <person name="Williams K.H."/>
            <person name="Hubbard S.S."/>
            <person name="Banfield J.F."/>
        </authorList>
    </citation>
    <scope>NUCLEOTIDE SEQUENCE [LARGE SCALE GENOMIC DNA]</scope>
</reference>
<dbReference type="GO" id="GO:0004605">
    <property type="term" value="F:phosphatidate cytidylyltransferase activity"/>
    <property type="evidence" value="ECO:0007669"/>
    <property type="project" value="UniProtKB-EC"/>
</dbReference>
<keyword evidence="15 19" id="KW-0472">Membrane</keyword>
<feature type="transmembrane region" description="Helical" evidence="19">
    <location>
        <begin position="210"/>
        <end position="231"/>
    </location>
</feature>